<dbReference type="InterPro" id="IPR018060">
    <property type="entry name" value="HTH_AraC"/>
</dbReference>
<evidence type="ECO:0000256" key="9">
    <source>
        <dbReference type="ARBA" id="ARBA00024867"/>
    </source>
</evidence>
<dbReference type="InterPro" id="IPR018062">
    <property type="entry name" value="HTH_AraC-typ_CS"/>
</dbReference>
<evidence type="ECO:0000256" key="4">
    <source>
        <dbReference type="ARBA" id="ARBA00022553"/>
    </source>
</evidence>
<evidence type="ECO:0000313" key="14">
    <source>
        <dbReference type="Proteomes" id="UP001486565"/>
    </source>
</evidence>
<dbReference type="InterPro" id="IPR051552">
    <property type="entry name" value="HptR"/>
</dbReference>
<organism evidence="13 14">
    <name type="scientific">Defluviitalea saccharophila</name>
    <dbReference type="NCBI Taxonomy" id="879970"/>
    <lineage>
        <taxon>Bacteria</taxon>
        <taxon>Bacillati</taxon>
        <taxon>Bacillota</taxon>
        <taxon>Clostridia</taxon>
        <taxon>Lachnospirales</taxon>
        <taxon>Defluviitaleaceae</taxon>
        <taxon>Defluviitalea</taxon>
    </lineage>
</organism>
<accession>A0ABZ2Y710</accession>
<dbReference type="InterPro" id="IPR009057">
    <property type="entry name" value="Homeodomain-like_sf"/>
</dbReference>
<dbReference type="Gene3D" id="3.40.50.2300">
    <property type="match status" value="1"/>
</dbReference>
<dbReference type="InterPro" id="IPR001789">
    <property type="entry name" value="Sig_transdc_resp-reg_receiver"/>
</dbReference>
<evidence type="ECO:0000256" key="1">
    <source>
        <dbReference type="ARBA" id="ARBA00004496"/>
    </source>
</evidence>
<dbReference type="PANTHER" id="PTHR42713:SF3">
    <property type="entry name" value="TRANSCRIPTIONAL REGULATORY PROTEIN HPTR"/>
    <property type="match status" value="1"/>
</dbReference>
<dbReference type="Proteomes" id="UP001486565">
    <property type="component" value="Chromosome"/>
</dbReference>
<dbReference type="SMART" id="SM00448">
    <property type="entry name" value="REC"/>
    <property type="match status" value="1"/>
</dbReference>
<protein>
    <recommendedName>
        <fullName evidence="2">Stage 0 sporulation protein A homolog</fullName>
    </recommendedName>
</protein>
<dbReference type="CDD" id="cd17536">
    <property type="entry name" value="REC_YesN-like"/>
    <property type="match status" value="1"/>
</dbReference>
<dbReference type="PANTHER" id="PTHR42713">
    <property type="entry name" value="HISTIDINE KINASE-RELATED"/>
    <property type="match status" value="1"/>
</dbReference>
<comment type="subcellular location">
    <subcellularLocation>
        <location evidence="1">Cytoplasm</location>
    </subcellularLocation>
</comment>
<reference evidence="13 14" key="1">
    <citation type="submission" date="2023-03" db="EMBL/GenBank/DDBJ databases">
        <title>Novel Species.</title>
        <authorList>
            <person name="Ma S."/>
        </authorList>
    </citation>
    <scope>NUCLEOTIDE SEQUENCE [LARGE SCALE GENOMIC DNA]</scope>
    <source>
        <strain evidence="13 14">LIND6LT2</strain>
    </source>
</reference>
<evidence type="ECO:0000256" key="10">
    <source>
        <dbReference type="PROSITE-ProRule" id="PRU00169"/>
    </source>
</evidence>
<feature type="domain" description="HTH araC/xylS-type" evidence="11">
    <location>
        <begin position="142"/>
        <end position="240"/>
    </location>
</feature>
<dbReference type="SMART" id="SM00342">
    <property type="entry name" value="HTH_ARAC"/>
    <property type="match status" value="1"/>
</dbReference>
<keyword evidence="8" id="KW-0804">Transcription</keyword>
<keyword evidence="14" id="KW-1185">Reference proteome</keyword>
<evidence type="ECO:0000256" key="8">
    <source>
        <dbReference type="ARBA" id="ARBA00023163"/>
    </source>
</evidence>
<proteinExistence type="predicted"/>
<dbReference type="RefSeq" id="WP_341876702.1">
    <property type="nucleotide sequence ID" value="NZ_CP121687.1"/>
</dbReference>
<feature type="domain" description="Response regulatory" evidence="12">
    <location>
        <begin position="2"/>
        <end position="119"/>
    </location>
</feature>
<sequence length="247" mass="28807">MKIMIVEDEFHIRTGLSKLLSSMGEAYELIGEAEDGYEGMIMIKQLQPDVVITDIKMPKLDGLQMISNIRQCNMNVIFVILSGYAEFEYAQKGISLGVEEYLLKPITVSQFKETMERILYKLSKENKEEIKERHQQYSPFIVAILSDIEENYAQKISLDDYAEQFKMTPEYISRIFSKEVGVTFSNYLTEVRMNKAKQLLLDKSYKIYEIACMVGYNDVQYFCRVFKKFSGLSAKEYVIKHNKKFNL</sequence>
<dbReference type="PROSITE" id="PS01124">
    <property type="entry name" value="HTH_ARAC_FAMILY_2"/>
    <property type="match status" value="1"/>
</dbReference>
<dbReference type="Pfam" id="PF12833">
    <property type="entry name" value="HTH_18"/>
    <property type="match status" value="1"/>
</dbReference>
<evidence type="ECO:0000313" key="13">
    <source>
        <dbReference type="EMBL" id="WZL69713.1"/>
    </source>
</evidence>
<dbReference type="PROSITE" id="PS00041">
    <property type="entry name" value="HTH_ARAC_FAMILY_1"/>
    <property type="match status" value="1"/>
</dbReference>
<evidence type="ECO:0000259" key="11">
    <source>
        <dbReference type="PROSITE" id="PS01124"/>
    </source>
</evidence>
<evidence type="ECO:0000259" key="12">
    <source>
        <dbReference type="PROSITE" id="PS50110"/>
    </source>
</evidence>
<comment type="function">
    <text evidence="9">May play the central regulatory role in sporulation. It may be an element of the effector pathway responsible for the activation of sporulation genes in response to nutritional stress. Spo0A may act in concert with spo0H (a sigma factor) to control the expression of some genes that are critical to the sporulation process.</text>
</comment>
<name>A0ABZ2Y710_9FIRM</name>
<keyword evidence="7" id="KW-0238">DNA-binding</keyword>
<dbReference type="PROSITE" id="PS50110">
    <property type="entry name" value="RESPONSE_REGULATORY"/>
    <property type="match status" value="1"/>
</dbReference>
<evidence type="ECO:0000256" key="5">
    <source>
        <dbReference type="ARBA" id="ARBA00023012"/>
    </source>
</evidence>
<dbReference type="SUPFAM" id="SSF46689">
    <property type="entry name" value="Homeodomain-like"/>
    <property type="match status" value="2"/>
</dbReference>
<dbReference type="EMBL" id="CP121687">
    <property type="protein sequence ID" value="WZL69713.1"/>
    <property type="molecule type" value="Genomic_DNA"/>
</dbReference>
<feature type="modified residue" description="4-aspartylphosphate" evidence="10">
    <location>
        <position position="54"/>
    </location>
</feature>
<evidence type="ECO:0000256" key="3">
    <source>
        <dbReference type="ARBA" id="ARBA00022490"/>
    </source>
</evidence>
<dbReference type="Pfam" id="PF00072">
    <property type="entry name" value="Response_reg"/>
    <property type="match status" value="1"/>
</dbReference>
<keyword evidence="3" id="KW-0963">Cytoplasm</keyword>
<evidence type="ECO:0000256" key="7">
    <source>
        <dbReference type="ARBA" id="ARBA00023125"/>
    </source>
</evidence>
<dbReference type="Gene3D" id="1.10.10.60">
    <property type="entry name" value="Homeodomain-like"/>
    <property type="match status" value="2"/>
</dbReference>
<dbReference type="SUPFAM" id="SSF52172">
    <property type="entry name" value="CheY-like"/>
    <property type="match status" value="1"/>
</dbReference>
<evidence type="ECO:0000256" key="2">
    <source>
        <dbReference type="ARBA" id="ARBA00018672"/>
    </source>
</evidence>
<keyword evidence="4 10" id="KW-0597">Phosphoprotein</keyword>
<keyword evidence="6" id="KW-0805">Transcription regulation</keyword>
<keyword evidence="5" id="KW-0902">Two-component regulatory system</keyword>
<dbReference type="InterPro" id="IPR011006">
    <property type="entry name" value="CheY-like_superfamily"/>
</dbReference>
<evidence type="ECO:0000256" key="6">
    <source>
        <dbReference type="ARBA" id="ARBA00023015"/>
    </source>
</evidence>
<gene>
    <name evidence="13" type="ORF">QBE51_13150</name>
</gene>